<evidence type="ECO:0000313" key="3">
    <source>
        <dbReference type="Proteomes" id="UP000035021"/>
    </source>
</evidence>
<evidence type="ECO:0008006" key="4">
    <source>
        <dbReference type="Google" id="ProtNLM"/>
    </source>
</evidence>
<comment type="caution">
    <text evidence="2">The sequence shown here is derived from an EMBL/GenBank/DDBJ whole genome shotgun (WGS) entry which is preliminary data.</text>
</comment>
<dbReference type="EMBL" id="BAOQ01000003">
    <property type="protein sequence ID" value="GAC82665.1"/>
    <property type="molecule type" value="Genomic_DNA"/>
</dbReference>
<keyword evidence="3" id="KW-1185">Reference proteome</keyword>
<proteinExistence type="predicted"/>
<dbReference type="RefSeq" id="WP_006898900.1">
    <property type="nucleotide sequence ID" value="NZ_BAOQ01000003.1"/>
</dbReference>
<reference evidence="2 3" key="1">
    <citation type="submission" date="2013-02" db="EMBL/GenBank/DDBJ databases">
        <title>Whole genome shotgun sequence of Gordonia paraffinivorans NBRC 108238.</title>
        <authorList>
            <person name="Isaki-Nakamura S."/>
            <person name="Hosoyama A."/>
            <person name="Tsuchikane K."/>
            <person name="Ando Y."/>
            <person name="Baba S."/>
            <person name="Ohji S."/>
            <person name="Hamada M."/>
            <person name="Tamura T."/>
            <person name="Yamazoe A."/>
            <person name="Yamazaki S."/>
            <person name="Fujita N."/>
        </authorList>
    </citation>
    <scope>NUCLEOTIDE SEQUENCE [LARGE SCALE GENOMIC DNA]</scope>
    <source>
        <strain evidence="2 3">NBRC 108238</strain>
    </source>
</reference>
<evidence type="ECO:0000256" key="1">
    <source>
        <dbReference type="SAM" id="SignalP"/>
    </source>
</evidence>
<keyword evidence="1" id="KW-0732">Signal</keyword>
<evidence type="ECO:0000313" key="2">
    <source>
        <dbReference type="EMBL" id="GAC82665.1"/>
    </source>
</evidence>
<name>A0ABQ0IGD9_9ACTN</name>
<protein>
    <recommendedName>
        <fullName evidence="4">MspA protein</fullName>
    </recommendedName>
</protein>
<dbReference type="Pfam" id="PF09203">
    <property type="entry name" value="MspA"/>
    <property type="match status" value="1"/>
</dbReference>
<organism evidence="2 3">
    <name type="scientific">Gordonia paraffinivorans NBRC 108238</name>
    <dbReference type="NCBI Taxonomy" id="1223543"/>
    <lineage>
        <taxon>Bacteria</taxon>
        <taxon>Bacillati</taxon>
        <taxon>Actinomycetota</taxon>
        <taxon>Actinomycetes</taxon>
        <taxon>Mycobacteriales</taxon>
        <taxon>Gordoniaceae</taxon>
        <taxon>Gordonia</taxon>
    </lineage>
</organism>
<sequence>MSKFSKRGLRRAAGAVAIASAAVMGVAGMGAGDAAAGKLANGYKKVTGIDGESIQTWRTNESAYPIPTVANNAASRGFVLSGTYTAKATKGVGGKLAVKYLVGCQVDVGGIDLSAGGSIGLSATPSLGLDGGISLGLAPGQVALVDITDKDFSDSGVAAIQLSQVSFNLNNCGGFASARSVAKVIGAKGYNTDDGTLSGEGTLLQSTLYGQPFSIN</sequence>
<feature type="chain" id="PRO_5045516862" description="MspA protein" evidence="1">
    <location>
        <begin position="22"/>
        <end position="216"/>
    </location>
</feature>
<feature type="signal peptide" evidence="1">
    <location>
        <begin position="1"/>
        <end position="21"/>
    </location>
</feature>
<dbReference type="InterPro" id="IPR015286">
    <property type="entry name" value="Porin_fam_mycobact-type"/>
</dbReference>
<accession>A0ABQ0IGD9</accession>
<dbReference type="Proteomes" id="UP000035021">
    <property type="component" value="Unassembled WGS sequence"/>
</dbReference>
<gene>
    <name evidence="2" type="ORF">GP2_003_01430</name>
</gene>